<feature type="binding site" evidence="3">
    <location>
        <position position="181"/>
    </location>
    <ligand>
        <name>Cu cation</name>
        <dbReference type="ChEBI" id="CHEBI:23378"/>
    </ligand>
</feature>
<feature type="transmembrane region" description="Helical" evidence="5">
    <location>
        <begin position="12"/>
        <end position="30"/>
    </location>
</feature>
<dbReference type="OrthoDB" id="9811998at2"/>
<proteinExistence type="inferred from homology"/>
<evidence type="ECO:0000256" key="4">
    <source>
        <dbReference type="PIRSR" id="PIRSR603782-2"/>
    </source>
</evidence>
<keyword evidence="5" id="KW-1133">Transmembrane helix</keyword>
<reference evidence="7 8" key="1">
    <citation type="submission" date="2019-08" db="EMBL/GenBank/DDBJ databases">
        <title>Genome of Vicingus serpentipes NCIMB 15042.</title>
        <authorList>
            <person name="Bowman J.P."/>
        </authorList>
    </citation>
    <scope>NUCLEOTIDE SEQUENCE [LARGE SCALE GENOMIC DNA]</scope>
    <source>
        <strain evidence="7 8">NCIMB 15042</strain>
    </source>
</reference>
<dbReference type="PANTHER" id="PTHR12151:SF25">
    <property type="entry name" value="LINALOOL DEHYDRATASE_ISOMERASE DOMAIN-CONTAINING PROTEIN"/>
    <property type="match status" value="1"/>
</dbReference>
<evidence type="ECO:0000256" key="5">
    <source>
        <dbReference type="SAM" id="Phobius"/>
    </source>
</evidence>
<evidence type="ECO:0000313" key="7">
    <source>
        <dbReference type="EMBL" id="TXB67214.1"/>
    </source>
</evidence>
<dbReference type="SUPFAM" id="SSF52833">
    <property type="entry name" value="Thioredoxin-like"/>
    <property type="match status" value="1"/>
</dbReference>
<evidence type="ECO:0000313" key="8">
    <source>
        <dbReference type="Proteomes" id="UP000321721"/>
    </source>
</evidence>
<feature type="domain" description="Thioredoxin" evidence="6">
    <location>
        <begin position="54"/>
        <end position="219"/>
    </location>
</feature>
<feature type="binding site" evidence="3">
    <location>
        <position position="92"/>
    </location>
    <ligand>
        <name>Cu cation</name>
        <dbReference type="ChEBI" id="CHEBI:23378"/>
    </ligand>
</feature>
<comment type="caution">
    <text evidence="7">The sequence shown here is derived from an EMBL/GenBank/DDBJ whole genome shotgun (WGS) entry which is preliminary data.</text>
</comment>
<evidence type="ECO:0000256" key="3">
    <source>
        <dbReference type="PIRSR" id="PIRSR603782-1"/>
    </source>
</evidence>
<organism evidence="7 8">
    <name type="scientific">Vicingus serpentipes</name>
    <dbReference type="NCBI Taxonomy" id="1926625"/>
    <lineage>
        <taxon>Bacteria</taxon>
        <taxon>Pseudomonadati</taxon>
        <taxon>Bacteroidota</taxon>
        <taxon>Flavobacteriia</taxon>
        <taxon>Flavobacteriales</taxon>
        <taxon>Vicingaceae</taxon>
        <taxon>Vicingus</taxon>
    </lineage>
</organism>
<dbReference type="RefSeq" id="WP_147098548.1">
    <property type="nucleotide sequence ID" value="NZ_VOOS01000001.1"/>
</dbReference>
<sequence length="237" mass="27655">MTFFKKFKKVNYLFAILLLPSIMYLMLYSGEHKFTRLPFVGPREAVLNEDGKYDTNYHQIPYFEFINQDGNKITRDDMFGHVYIADFFFVTCPTICPKMTTNMSYIQEKFKDRKELRFLSITVNPEHDSVPVLAEYAKKVHADTKNWDFVTGNKDEIYDVAFNGFFVSTMRDSIAPGGFLHSSMLILVDKEGHIRGYFDGTVHKETKEKLTDAIDILYKEEFVPLKGSTKNKIEQKR</sequence>
<dbReference type="PANTHER" id="PTHR12151">
    <property type="entry name" value="ELECTRON TRANSPORT PROTIN SCO1/SENC FAMILY MEMBER"/>
    <property type="match status" value="1"/>
</dbReference>
<dbReference type="GO" id="GO:0046872">
    <property type="term" value="F:metal ion binding"/>
    <property type="evidence" value="ECO:0007669"/>
    <property type="project" value="UniProtKB-KW"/>
</dbReference>
<dbReference type="PROSITE" id="PS51352">
    <property type="entry name" value="THIOREDOXIN_2"/>
    <property type="match status" value="1"/>
</dbReference>
<keyword evidence="5" id="KW-0472">Membrane</keyword>
<keyword evidence="4" id="KW-1015">Disulfide bond</keyword>
<dbReference type="EMBL" id="VOOS01000001">
    <property type="protein sequence ID" value="TXB67214.1"/>
    <property type="molecule type" value="Genomic_DNA"/>
</dbReference>
<evidence type="ECO:0000259" key="6">
    <source>
        <dbReference type="PROSITE" id="PS51352"/>
    </source>
</evidence>
<keyword evidence="2 3" id="KW-0186">Copper</keyword>
<dbReference type="InterPro" id="IPR013766">
    <property type="entry name" value="Thioredoxin_domain"/>
</dbReference>
<accession>A0A5C6RYP7</accession>
<keyword evidence="8" id="KW-1185">Reference proteome</keyword>
<dbReference type="CDD" id="cd02968">
    <property type="entry name" value="SCO"/>
    <property type="match status" value="1"/>
</dbReference>
<dbReference type="InterPro" id="IPR036249">
    <property type="entry name" value="Thioredoxin-like_sf"/>
</dbReference>
<evidence type="ECO:0000256" key="1">
    <source>
        <dbReference type="ARBA" id="ARBA00010996"/>
    </source>
</evidence>
<evidence type="ECO:0000256" key="2">
    <source>
        <dbReference type="ARBA" id="ARBA00023008"/>
    </source>
</evidence>
<dbReference type="AlphaFoldDB" id="A0A5C6RYP7"/>
<comment type="similarity">
    <text evidence="1">Belongs to the SCO1/2 family.</text>
</comment>
<feature type="disulfide bond" description="Redox-active" evidence="4">
    <location>
        <begin position="92"/>
        <end position="96"/>
    </location>
</feature>
<dbReference type="Gene3D" id="3.40.30.10">
    <property type="entry name" value="Glutaredoxin"/>
    <property type="match status" value="1"/>
</dbReference>
<keyword evidence="5" id="KW-0812">Transmembrane</keyword>
<keyword evidence="3" id="KW-0479">Metal-binding</keyword>
<dbReference type="Pfam" id="PF02630">
    <property type="entry name" value="SCO1-SenC"/>
    <property type="match status" value="1"/>
</dbReference>
<gene>
    <name evidence="7" type="ORF">FRY74_03240</name>
</gene>
<feature type="binding site" evidence="3">
    <location>
        <position position="96"/>
    </location>
    <ligand>
        <name>Cu cation</name>
        <dbReference type="ChEBI" id="CHEBI:23378"/>
    </ligand>
</feature>
<name>A0A5C6RYP7_9FLAO</name>
<dbReference type="InterPro" id="IPR003782">
    <property type="entry name" value="SCO1/SenC"/>
</dbReference>
<protein>
    <submittedName>
        <fullName evidence="7">SCO family protein</fullName>
    </submittedName>
</protein>
<dbReference type="Proteomes" id="UP000321721">
    <property type="component" value="Unassembled WGS sequence"/>
</dbReference>